<keyword evidence="2" id="KW-1185">Reference proteome</keyword>
<evidence type="ECO:0000313" key="1">
    <source>
        <dbReference type="EMBL" id="MFB9761013.1"/>
    </source>
</evidence>
<protein>
    <recommendedName>
        <fullName evidence="3">Spore coat protein</fullName>
    </recommendedName>
</protein>
<gene>
    <name evidence="1" type="ORF">ACFFMS_22365</name>
</gene>
<accession>A0ABV5WK71</accession>
<name>A0ABV5WK71_9BACI</name>
<proteinExistence type="predicted"/>
<dbReference type="EMBL" id="JBHMAF010000185">
    <property type="protein sequence ID" value="MFB9761013.1"/>
    <property type="molecule type" value="Genomic_DNA"/>
</dbReference>
<dbReference type="Proteomes" id="UP001589609">
    <property type="component" value="Unassembled WGS sequence"/>
</dbReference>
<evidence type="ECO:0000313" key="2">
    <source>
        <dbReference type="Proteomes" id="UP001589609"/>
    </source>
</evidence>
<evidence type="ECO:0008006" key="3">
    <source>
        <dbReference type="Google" id="ProtNLM"/>
    </source>
</evidence>
<dbReference type="SUPFAM" id="SSF47240">
    <property type="entry name" value="Ferritin-like"/>
    <property type="match status" value="1"/>
</dbReference>
<sequence>MSQQEIIKMALHNALQNEQAIASKYGEMAKSITDPTIQKHLQSLEQTARNHIFLLTEQAQRLHLQ</sequence>
<reference evidence="1 2" key="1">
    <citation type="submission" date="2024-09" db="EMBL/GenBank/DDBJ databases">
        <authorList>
            <person name="Sun Q."/>
            <person name="Mori K."/>
        </authorList>
    </citation>
    <scope>NUCLEOTIDE SEQUENCE [LARGE SCALE GENOMIC DNA]</scope>
    <source>
        <strain evidence="1 2">JCM 11201</strain>
    </source>
</reference>
<dbReference type="InterPro" id="IPR009078">
    <property type="entry name" value="Ferritin-like_SF"/>
</dbReference>
<organism evidence="1 2">
    <name type="scientific">Ectobacillus funiculus</name>
    <dbReference type="NCBI Taxonomy" id="137993"/>
    <lineage>
        <taxon>Bacteria</taxon>
        <taxon>Bacillati</taxon>
        <taxon>Bacillota</taxon>
        <taxon>Bacilli</taxon>
        <taxon>Bacillales</taxon>
        <taxon>Bacillaceae</taxon>
        <taxon>Ectobacillus</taxon>
    </lineage>
</organism>
<comment type="caution">
    <text evidence="1">The sequence shown here is derived from an EMBL/GenBank/DDBJ whole genome shotgun (WGS) entry which is preliminary data.</text>
</comment>